<protein>
    <submittedName>
        <fullName evidence="1">Uncharacterized protein</fullName>
    </submittedName>
</protein>
<evidence type="ECO:0000313" key="1">
    <source>
        <dbReference type="EMBL" id="KAI5061488.1"/>
    </source>
</evidence>
<comment type="caution">
    <text evidence="1">The sequence shown here is derived from an EMBL/GenBank/DDBJ whole genome shotgun (WGS) entry which is preliminary data.</text>
</comment>
<dbReference type="EMBL" id="JABFUD020000023">
    <property type="protein sequence ID" value="KAI5061488.1"/>
    <property type="molecule type" value="Genomic_DNA"/>
</dbReference>
<keyword evidence="2" id="KW-1185">Reference proteome</keyword>
<proteinExistence type="predicted"/>
<dbReference type="AlphaFoldDB" id="A0A9D4U5R6"/>
<sequence length="179" mass="18898">MGVCTLRSSSPLPLCTLLWTYLLPSFPGPCHDAALGPCHSVVPLLAHTLTLAWVIASLSLSIPVLQLPSSSLSPPSSFPSLGGASDLCTALRFLAQPYCCSSARGWTQAGAPAIKGEWRSLCLRGMSGLFLLRLVWVLARCVVSSSMWTVSGISSDVEGELGLRVLPGCLKCVGKLCRL</sequence>
<evidence type="ECO:0000313" key="2">
    <source>
        <dbReference type="Proteomes" id="UP000886520"/>
    </source>
</evidence>
<gene>
    <name evidence="1" type="ORF">GOP47_0023993</name>
</gene>
<organism evidence="1 2">
    <name type="scientific">Adiantum capillus-veneris</name>
    <name type="common">Maidenhair fern</name>
    <dbReference type="NCBI Taxonomy" id="13818"/>
    <lineage>
        <taxon>Eukaryota</taxon>
        <taxon>Viridiplantae</taxon>
        <taxon>Streptophyta</taxon>
        <taxon>Embryophyta</taxon>
        <taxon>Tracheophyta</taxon>
        <taxon>Polypodiopsida</taxon>
        <taxon>Polypodiidae</taxon>
        <taxon>Polypodiales</taxon>
        <taxon>Pteridineae</taxon>
        <taxon>Pteridaceae</taxon>
        <taxon>Vittarioideae</taxon>
        <taxon>Adiantum</taxon>
    </lineage>
</organism>
<accession>A0A9D4U5R6</accession>
<reference evidence="1" key="1">
    <citation type="submission" date="2021-01" db="EMBL/GenBank/DDBJ databases">
        <title>Adiantum capillus-veneris genome.</title>
        <authorList>
            <person name="Fang Y."/>
            <person name="Liao Q."/>
        </authorList>
    </citation>
    <scope>NUCLEOTIDE SEQUENCE</scope>
    <source>
        <strain evidence="1">H3</strain>
        <tissue evidence="1">Leaf</tissue>
    </source>
</reference>
<dbReference type="Proteomes" id="UP000886520">
    <property type="component" value="Chromosome 23"/>
</dbReference>
<name>A0A9D4U5R6_ADICA</name>